<comment type="subcellular location">
    <subcellularLocation>
        <location evidence="1">Nucleus</location>
    </subcellularLocation>
</comment>
<keyword evidence="5" id="KW-0539">Nucleus</keyword>
<reference evidence="7 8" key="1">
    <citation type="journal article" date="2021" name="Nat. Commun.">
        <title>Genetic determinants of endophytism in the Arabidopsis root mycobiome.</title>
        <authorList>
            <person name="Mesny F."/>
            <person name="Miyauchi S."/>
            <person name="Thiergart T."/>
            <person name="Pickel B."/>
            <person name="Atanasova L."/>
            <person name="Karlsson M."/>
            <person name="Huettel B."/>
            <person name="Barry K.W."/>
            <person name="Haridas S."/>
            <person name="Chen C."/>
            <person name="Bauer D."/>
            <person name="Andreopoulos W."/>
            <person name="Pangilinan J."/>
            <person name="LaButti K."/>
            <person name="Riley R."/>
            <person name="Lipzen A."/>
            <person name="Clum A."/>
            <person name="Drula E."/>
            <person name="Henrissat B."/>
            <person name="Kohler A."/>
            <person name="Grigoriev I.V."/>
            <person name="Martin F.M."/>
            <person name="Hacquard S."/>
        </authorList>
    </citation>
    <scope>NUCLEOTIDE SEQUENCE [LARGE SCALE GENOMIC DNA]</scope>
    <source>
        <strain evidence="7 8">MPI-SDFR-AT-0080</strain>
    </source>
</reference>
<evidence type="ECO:0000313" key="8">
    <source>
        <dbReference type="Proteomes" id="UP000774617"/>
    </source>
</evidence>
<sequence length="475" mass="52811">MAAQRPARTAGQACLRCRAHKRKCDKLQPRCSLCKRLHQICEYEQSAPSASPSSEIDNALTPHGLKLSIVQRLSDLEPRAIASTYSRAILPWFAFISESNLHSRLRQTWSDASVDLTLLAFVIALFDESPRQSEQCCSFRPDTMSMYLSSKSWLALLEGAGLNSIDLVNARLLITLFEVVHGLYPAAYLSVASTIRAADALYVYGSQGSSLTRSSDLLDKREVENGAELWRGIMVLDRYLAVEHGKWPPVTRGRTVPRCRVAFDGRNPEPAFSPLHSAFEASSHLDHAHTAIHEPTPQQSFNAEEAELIVMTLNSFKTVLEQQTAGSSKLSSTGLVLANTHDADPGSGLLLILERGSRASGTDSERNRCRVESTAGLATLIEDMMKLFTGPEENTAAIDVQTTSPFTLYLTYKIAAIVTVRLQSGLDPESSLRRVRILRRTLKLMSRRWLAAERYLRLLDEDTTPRMLKLIEHDD</sequence>
<keyword evidence="8" id="KW-1185">Reference proteome</keyword>
<dbReference type="PANTHER" id="PTHR47338:SF20">
    <property type="entry name" value="ZN(II)2CYS6 TRANSCRIPTION FACTOR (EUROFUNG)"/>
    <property type="match status" value="1"/>
</dbReference>
<dbReference type="InterPro" id="IPR050815">
    <property type="entry name" value="TF_fung"/>
</dbReference>
<protein>
    <recommendedName>
        <fullName evidence="6">Zn(2)-C6 fungal-type domain-containing protein</fullName>
    </recommendedName>
</protein>
<organism evidence="7 8">
    <name type="scientific">Macrophomina phaseolina</name>
    <dbReference type="NCBI Taxonomy" id="35725"/>
    <lineage>
        <taxon>Eukaryota</taxon>
        <taxon>Fungi</taxon>
        <taxon>Dikarya</taxon>
        <taxon>Ascomycota</taxon>
        <taxon>Pezizomycotina</taxon>
        <taxon>Dothideomycetes</taxon>
        <taxon>Dothideomycetes incertae sedis</taxon>
        <taxon>Botryosphaeriales</taxon>
        <taxon>Botryosphaeriaceae</taxon>
        <taxon>Macrophomina</taxon>
    </lineage>
</organism>
<dbReference type="SUPFAM" id="SSF57701">
    <property type="entry name" value="Zn2/Cys6 DNA-binding domain"/>
    <property type="match status" value="1"/>
</dbReference>
<dbReference type="SMART" id="SM00066">
    <property type="entry name" value="GAL4"/>
    <property type="match status" value="1"/>
</dbReference>
<dbReference type="PROSITE" id="PS00463">
    <property type="entry name" value="ZN2_CY6_FUNGAL_1"/>
    <property type="match status" value="1"/>
</dbReference>
<evidence type="ECO:0000256" key="2">
    <source>
        <dbReference type="ARBA" id="ARBA00022723"/>
    </source>
</evidence>
<evidence type="ECO:0000256" key="3">
    <source>
        <dbReference type="ARBA" id="ARBA00023015"/>
    </source>
</evidence>
<dbReference type="PROSITE" id="PS50048">
    <property type="entry name" value="ZN2_CY6_FUNGAL_2"/>
    <property type="match status" value="1"/>
</dbReference>
<evidence type="ECO:0000313" key="7">
    <source>
        <dbReference type="EMBL" id="KAH7025571.1"/>
    </source>
</evidence>
<evidence type="ECO:0000256" key="4">
    <source>
        <dbReference type="ARBA" id="ARBA00023163"/>
    </source>
</evidence>
<keyword evidence="2" id="KW-0479">Metal-binding</keyword>
<gene>
    <name evidence="7" type="ORF">B0J12DRAFT_771660</name>
</gene>
<keyword evidence="3" id="KW-0805">Transcription regulation</keyword>
<dbReference type="PANTHER" id="PTHR47338">
    <property type="entry name" value="ZN(II)2CYS6 TRANSCRIPTION FACTOR (EUROFUNG)-RELATED"/>
    <property type="match status" value="1"/>
</dbReference>
<evidence type="ECO:0000256" key="1">
    <source>
        <dbReference type="ARBA" id="ARBA00004123"/>
    </source>
</evidence>
<proteinExistence type="predicted"/>
<name>A0ABQ8FTN3_9PEZI</name>
<dbReference type="EMBL" id="JAGTJR010000057">
    <property type="protein sequence ID" value="KAH7025571.1"/>
    <property type="molecule type" value="Genomic_DNA"/>
</dbReference>
<evidence type="ECO:0000256" key="5">
    <source>
        <dbReference type="ARBA" id="ARBA00023242"/>
    </source>
</evidence>
<dbReference type="CDD" id="cd12148">
    <property type="entry name" value="fungal_TF_MHR"/>
    <property type="match status" value="1"/>
</dbReference>
<dbReference type="Pfam" id="PF00172">
    <property type="entry name" value="Zn_clus"/>
    <property type="match status" value="1"/>
</dbReference>
<dbReference type="CDD" id="cd00067">
    <property type="entry name" value="GAL4"/>
    <property type="match status" value="1"/>
</dbReference>
<feature type="domain" description="Zn(2)-C6 fungal-type" evidence="6">
    <location>
        <begin position="13"/>
        <end position="43"/>
    </location>
</feature>
<dbReference type="Gene3D" id="4.10.240.10">
    <property type="entry name" value="Zn(2)-C6 fungal-type DNA-binding domain"/>
    <property type="match status" value="1"/>
</dbReference>
<dbReference type="Proteomes" id="UP000774617">
    <property type="component" value="Unassembled WGS sequence"/>
</dbReference>
<accession>A0ABQ8FTN3</accession>
<dbReference type="InterPro" id="IPR001138">
    <property type="entry name" value="Zn2Cys6_DnaBD"/>
</dbReference>
<keyword evidence="4" id="KW-0804">Transcription</keyword>
<evidence type="ECO:0000259" key="6">
    <source>
        <dbReference type="PROSITE" id="PS50048"/>
    </source>
</evidence>
<comment type="caution">
    <text evidence="7">The sequence shown here is derived from an EMBL/GenBank/DDBJ whole genome shotgun (WGS) entry which is preliminary data.</text>
</comment>
<dbReference type="InterPro" id="IPR036864">
    <property type="entry name" value="Zn2-C6_fun-type_DNA-bd_sf"/>
</dbReference>